<comment type="subcellular location">
    <subcellularLocation>
        <location evidence="1">Cytoplasmic vesicle</location>
        <location evidence="1">Clathrin-coated vesicle</location>
    </subcellularLocation>
    <subcellularLocation>
        <location evidence="2">Golgi apparatus</location>
    </subcellularLocation>
    <subcellularLocation>
        <location evidence="3">Membrane</location>
        <location evidence="3">Clathrin-coated pit</location>
    </subcellularLocation>
</comment>
<keyword evidence="8" id="KW-0968">Cytoplasmic vesicle</keyword>
<reference evidence="11" key="4">
    <citation type="submission" date="2019-03" db="UniProtKB">
        <authorList>
            <consortium name="EnsemblPlants"/>
        </authorList>
    </citation>
    <scope>IDENTIFICATION</scope>
</reference>
<evidence type="ECO:0000256" key="7">
    <source>
        <dbReference type="ARBA" id="ARBA00023176"/>
    </source>
</evidence>
<evidence type="ECO:0000259" key="10">
    <source>
        <dbReference type="PROSITE" id="PS50942"/>
    </source>
</evidence>
<feature type="region of interest" description="Disordered" evidence="9">
    <location>
        <begin position="522"/>
        <end position="543"/>
    </location>
</feature>
<evidence type="ECO:0000256" key="6">
    <source>
        <dbReference type="ARBA" id="ARBA00023136"/>
    </source>
</evidence>
<evidence type="ECO:0000256" key="5">
    <source>
        <dbReference type="ARBA" id="ARBA00023034"/>
    </source>
</evidence>
<reference evidence="11" key="3">
    <citation type="journal article" date="2017" name="Nature">
        <title>Genome sequence of the progenitor of the wheat D genome Aegilops tauschii.</title>
        <authorList>
            <person name="Luo M.C."/>
            <person name="Gu Y.Q."/>
            <person name="Puiu D."/>
            <person name="Wang H."/>
            <person name="Twardziok S.O."/>
            <person name="Deal K.R."/>
            <person name="Huo N."/>
            <person name="Zhu T."/>
            <person name="Wang L."/>
            <person name="Wang Y."/>
            <person name="McGuire P.E."/>
            <person name="Liu S."/>
            <person name="Long H."/>
            <person name="Ramasamy R.K."/>
            <person name="Rodriguez J.C."/>
            <person name="Van S.L."/>
            <person name="Yuan L."/>
            <person name="Wang Z."/>
            <person name="Xia Z."/>
            <person name="Xiao L."/>
            <person name="Anderson O.D."/>
            <person name="Ouyang S."/>
            <person name="Liang Y."/>
            <person name="Zimin A.V."/>
            <person name="Pertea G."/>
            <person name="Qi P."/>
            <person name="Bennetzen J.L."/>
            <person name="Dai X."/>
            <person name="Dawson M.W."/>
            <person name="Muller H.G."/>
            <person name="Kugler K."/>
            <person name="Rivarola-Duarte L."/>
            <person name="Spannagl M."/>
            <person name="Mayer K.F.X."/>
            <person name="Lu F.H."/>
            <person name="Bevan M.W."/>
            <person name="Leroy P."/>
            <person name="Li P."/>
            <person name="You F.M."/>
            <person name="Sun Q."/>
            <person name="Liu Z."/>
            <person name="Lyons E."/>
            <person name="Wicker T."/>
            <person name="Salzberg S.L."/>
            <person name="Devos K.M."/>
            <person name="Dvorak J."/>
        </authorList>
    </citation>
    <scope>NUCLEOTIDE SEQUENCE [LARGE SCALE GENOMIC DNA]</scope>
    <source>
        <strain evidence="11">cv. AL8/78</strain>
    </source>
</reference>
<keyword evidence="5" id="KW-0333">Golgi apparatus</keyword>
<keyword evidence="12" id="KW-1185">Reference proteome</keyword>
<evidence type="ECO:0000256" key="2">
    <source>
        <dbReference type="ARBA" id="ARBA00004555"/>
    </source>
</evidence>
<dbReference type="SMART" id="SM00273">
    <property type="entry name" value="ENTH"/>
    <property type="match status" value="1"/>
</dbReference>
<dbReference type="GO" id="GO:0006900">
    <property type="term" value="P:vesicle budding from membrane"/>
    <property type="evidence" value="ECO:0007669"/>
    <property type="project" value="TreeGrafter"/>
</dbReference>
<dbReference type="InterPro" id="IPR014712">
    <property type="entry name" value="ANTH_dom_sf"/>
</dbReference>
<keyword evidence="7" id="KW-0168">Coated pit</keyword>
<evidence type="ECO:0000256" key="1">
    <source>
        <dbReference type="ARBA" id="ARBA00004132"/>
    </source>
</evidence>
<dbReference type="SUPFAM" id="SSF89009">
    <property type="entry name" value="GAT-like domain"/>
    <property type="match status" value="1"/>
</dbReference>
<reference evidence="12" key="2">
    <citation type="journal article" date="2017" name="Nat. Plants">
        <title>The Aegilops tauschii genome reveals multiple impacts of transposons.</title>
        <authorList>
            <person name="Zhao G."/>
            <person name="Zou C."/>
            <person name="Li K."/>
            <person name="Wang K."/>
            <person name="Li T."/>
            <person name="Gao L."/>
            <person name="Zhang X."/>
            <person name="Wang H."/>
            <person name="Yang Z."/>
            <person name="Liu X."/>
            <person name="Jiang W."/>
            <person name="Mao L."/>
            <person name="Kong X."/>
            <person name="Jiao Y."/>
            <person name="Jia J."/>
        </authorList>
    </citation>
    <scope>NUCLEOTIDE SEQUENCE [LARGE SCALE GENOMIC DNA]</scope>
    <source>
        <strain evidence="12">cv. AL8/78</strain>
    </source>
</reference>
<evidence type="ECO:0000256" key="4">
    <source>
        <dbReference type="ARBA" id="ARBA00022583"/>
    </source>
</evidence>
<feature type="region of interest" description="Disordered" evidence="9">
    <location>
        <begin position="1"/>
        <end position="48"/>
    </location>
</feature>
<dbReference type="EnsemblPlants" id="AET7Gv21019900.1">
    <property type="protein sequence ID" value="AET7Gv21019900.1"/>
    <property type="gene ID" value="AET7Gv21019900"/>
</dbReference>
<feature type="region of interest" description="Disordered" evidence="9">
    <location>
        <begin position="583"/>
        <end position="611"/>
    </location>
</feature>
<dbReference type="GO" id="GO:0005905">
    <property type="term" value="C:clathrin-coated pit"/>
    <property type="evidence" value="ECO:0007669"/>
    <property type="project" value="UniProtKB-SubCell"/>
</dbReference>
<dbReference type="InterPro" id="IPR045192">
    <property type="entry name" value="AP180-like"/>
</dbReference>
<dbReference type="GO" id="GO:0072583">
    <property type="term" value="P:clathrin-dependent endocytosis"/>
    <property type="evidence" value="ECO:0007669"/>
    <property type="project" value="InterPro"/>
</dbReference>
<keyword evidence="4" id="KW-0254">Endocytosis</keyword>
<evidence type="ECO:0000256" key="8">
    <source>
        <dbReference type="ARBA" id="ARBA00023329"/>
    </source>
</evidence>
<dbReference type="GO" id="GO:0032050">
    <property type="term" value="F:clathrin heavy chain binding"/>
    <property type="evidence" value="ECO:0007669"/>
    <property type="project" value="TreeGrafter"/>
</dbReference>
<dbReference type="AlphaFoldDB" id="A0A453SP16"/>
<feature type="domain" description="ENTH" evidence="10">
    <location>
        <begin position="73"/>
        <end position="208"/>
    </location>
</feature>
<dbReference type="InterPro" id="IPR048050">
    <property type="entry name" value="ANTH_N_plant"/>
</dbReference>
<dbReference type="InterPro" id="IPR008942">
    <property type="entry name" value="ENTH_VHS"/>
</dbReference>
<dbReference type="Pfam" id="PF07651">
    <property type="entry name" value="ANTH"/>
    <property type="match status" value="1"/>
</dbReference>
<dbReference type="GO" id="GO:0000149">
    <property type="term" value="F:SNARE binding"/>
    <property type="evidence" value="ECO:0007669"/>
    <property type="project" value="TreeGrafter"/>
</dbReference>
<dbReference type="CDD" id="cd03564">
    <property type="entry name" value="ANTH_N"/>
    <property type="match status" value="1"/>
</dbReference>
<accession>A0A453SP16</accession>
<dbReference type="PANTHER" id="PTHR22951:SF85">
    <property type="entry name" value="OS06G0699800 PROTEIN"/>
    <property type="match status" value="1"/>
</dbReference>
<dbReference type="GO" id="GO:0030136">
    <property type="term" value="C:clathrin-coated vesicle"/>
    <property type="evidence" value="ECO:0007669"/>
    <property type="project" value="UniProtKB-SubCell"/>
</dbReference>
<dbReference type="Proteomes" id="UP000015105">
    <property type="component" value="Chromosome 7D"/>
</dbReference>
<feature type="compositionally biased region" description="Basic and acidic residues" evidence="9">
    <location>
        <begin position="393"/>
        <end position="403"/>
    </location>
</feature>
<name>A0A453SP16_AEGTS</name>
<dbReference type="PROSITE" id="PS50942">
    <property type="entry name" value="ENTH"/>
    <property type="match status" value="1"/>
</dbReference>
<dbReference type="GO" id="GO:0005546">
    <property type="term" value="F:phosphatidylinositol-4,5-bisphosphate binding"/>
    <property type="evidence" value="ECO:0007669"/>
    <property type="project" value="TreeGrafter"/>
</dbReference>
<dbReference type="STRING" id="200361.A0A453SP16"/>
<proteinExistence type="predicted"/>
<dbReference type="PANTHER" id="PTHR22951">
    <property type="entry name" value="CLATHRIN ASSEMBLY PROTEIN"/>
    <property type="match status" value="1"/>
</dbReference>
<dbReference type="InterPro" id="IPR013809">
    <property type="entry name" value="ENTH"/>
</dbReference>
<dbReference type="FunFam" id="1.20.58.150:FF:000003">
    <property type="entry name" value="Putative clathrin assembly protein"/>
    <property type="match status" value="1"/>
</dbReference>
<dbReference type="Gene3D" id="1.25.40.90">
    <property type="match status" value="1"/>
</dbReference>
<evidence type="ECO:0000256" key="9">
    <source>
        <dbReference type="SAM" id="MobiDB-lite"/>
    </source>
</evidence>
<evidence type="ECO:0000313" key="11">
    <source>
        <dbReference type="EnsemblPlants" id="AET7Gv21019900.1"/>
    </source>
</evidence>
<dbReference type="GO" id="GO:0048268">
    <property type="term" value="P:clathrin coat assembly"/>
    <property type="evidence" value="ECO:0007669"/>
    <property type="project" value="InterPro"/>
</dbReference>
<evidence type="ECO:0000256" key="3">
    <source>
        <dbReference type="ARBA" id="ARBA00004600"/>
    </source>
</evidence>
<dbReference type="GO" id="GO:0005545">
    <property type="term" value="F:1-phosphatidylinositol binding"/>
    <property type="evidence" value="ECO:0007669"/>
    <property type="project" value="InterPro"/>
</dbReference>
<protein>
    <recommendedName>
        <fullName evidence="10">ENTH domain-containing protein</fullName>
    </recommendedName>
</protein>
<dbReference type="GO" id="GO:0005794">
    <property type="term" value="C:Golgi apparatus"/>
    <property type="evidence" value="ECO:0007669"/>
    <property type="project" value="UniProtKB-SubCell"/>
</dbReference>
<reference evidence="12" key="1">
    <citation type="journal article" date="2014" name="Science">
        <title>Ancient hybridizations among the ancestral genomes of bread wheat.</title>
        <authorList>
            <consortium name="International Wheat Genome Sequencing Consortium,"/>
            <person name="Marcussen T."/>
            <person name="Sandve S.R."/>
            <person name="Heier L."/>
            <person name="Spannagl M."/>
            <person name="Pfeifer M."/>
            <person name="Jakobsen K.S."/>
            <person name="Wulff B.B."/>
            <person name="Steuernagel B."/>
            <person name="Mayer K.F."/>
            <person name="Olsen O.A."/>
        </authorList>
    </citation>
    <scope>NUCLEOTIDE SEQUENCE [LARGE SCALE GENOMIC DNA]</scope>
    <source>
        <strain evidence="12">cv. AL8/78</strain>
    </source>
</reference>
<feature type="compositionally biased region" description="Basic and acidic residues" evidence="9">
    <location>
        <begin position="1"/>
        <end position="24"/>
    </location>
</feature>
<dbReference type="InterPro" id="IPR011417">
    <property type="entry name" value="ANTH_dom"/>
</dbReference>
<organism evidence="11 12">
    <name type="scientific">Aegilops tauschii subsp. strangulata</name>
    <name type="common">Goatgrass</name>
    <dbReference type="NCBI Taxonomy" id="200361"/>
    <lineage>
        <taxon>Eukaryota</taxon>
        <taxon>Viridiplantae</taxon>
        <taxon>Streptophyta</taxon>
        <taxon>Embryophyta</taxon>
        <taxon>Tracheophyta</taxon>
        <taxon>Spermatophyta</taxon>
        <taxon>Magnoliopsida</taxon>
        <taxon>Liliopsida</taxon>
        <taxon>Poales</taxon>
        <taxon>Poaceae</taxon>
        <taxon>BOP clade</taxon>
        <taxon>Pooideae</taxon>
        <taxon>Triticodae</taxon>
        <taxon>Triticeae</taxon>
        <taxon>Triticinae</taxon>
        <taxon>Aegilops</taxon>
    </lineage>
</organism>
<dbReference type="Gene3D" id="1.20.58.150">
    <property type="entry name" value="ANTH domain"/>
    <property type="match status" value="1"/>
</dbReference>
<keyword evidence="6" id="KW-0472">Membrane</keyword>
<reference evidence="11" key="5">
    <citation type="journal article" date="2021" name="G3 (Bethesda)">
        <title>Aegilops tauschii genome assembly Aet v5.0 features greater sequence contiguity and improved annotation.</title>
        <authorList>
            <person name="Wang L."/>
            <person name="Zhu T."/>
            <person name="Rodriguez J.C."/>
            <person name="Deal K.R."/>
            <person name="Dubcovsky J."/>
            <person name="McGuire P.E."/>
            <person name="Lux T."/>
            <person name="Spannagl M."/>
            <person name="Mayer K.F.X."/>
            <person name="Baldrich P."/>
            <person name="Meyers B.C."/>
            <person name="Huo N."/>
            <person name="Gu Y.Q."/>
            <person name="Zhou H."/>
            <person name="Devos K.M."/>
            <person name="Bennetzen J.L."/>
            <person name="Unver T."/>
            <person name="Budak H."/>
            <person name="Gulick P.J."/>
            <person name="Galiba G."/>
            <person name="Kalapos B."/>
            <person name="Nelson D.R."/>
            <person name="Li P."/>
            <person name="You F.M."/>
            <person name="Luo M.C."/>
            <person name="Dvorak J."/>
        </authorList>
    </citation>
    <scope>NUCLEOTIDE SEQUENCE [LARGE SCALE GENOMIC DNA]</scope>
    <source>
        <strain evidence="11">cv. AL8/78</strain>
    </source>
</reference>
<dbReference type="Gramene" id="AET7Gv21019900.1">
    <property type="protein sequence ID" value="AET7Gv21019900.1"/>
    <property type="gene ID" value="AET7Gv21019900"/>
</dbReference>
<feature type="region of interest" description="Disordered" evidence="9">
    <location>
        <begin position="380"/>
        <end position="433"/>
    </location>
</feature>
<dbReference type="SUPFAM" id="SSF48464">
    <property type="entry name" value="ENTH/VHS domain"/>
    <property type="match status" value="1"/>
</dbReference>
<evidence type="ECO:0000313" key="12">
    <source>
        <dbReference type="Proteomes" id="UP000015105"/>
    </source>
</evidence>
<sequence length="611" mass="66472">YSFEHDQASDTRGRGIGHWTEKPARRSPASRRHVSARPRIGSGMGTASMQKSWRKACGAIKDSTTVSLAKVNSGRDHLKDLDVAVVKATSHVERPPKDRHLAKIVSARSRTEVSHCVHALARRLSNTSNWVVALKALVVIHRALREGDGGAFREELLSHGRRRGHALQMSSFKDDSGHLAWDCSAWVRTYALFLEERLECFAVLRYDVEAERLRAPAPAAEGQTPHTKAQGRTRGLGKDDLLEQLPALQQLLFRLVGCQPEGAAFGNYLIQYALALVLKESFKIYCAVNDGIINLVDVFFDMSKLDAIKAQDIYRRTGTLAKSLSEFYELCRGLELARNFQFPVLREPPASFLVTMEEYIREAPRAGHVANKTIEYRQLDPTADQEEQPPPEPPREATTKEPAVEEPMPEPEEEPHSAPELNDEPQPTTTTDDFDLLGLHEVSSAAAELEESNALALAIVAPGGSSDASASAAVDMAGSSGWELALVAARTDISNRSTEMKLAGGFDGLLLDSLYEDAARRQQPQATYADPAGDPFAASTSVAPPTDVQMSMMAQQQQEMFGMPLPFQHAGAGASGSQANPFGDAYSAMLPQGQGQGQGTPFHGHGSGSLI</sequence>